<feature type="domain" description="Shugoshin C-terminal" evidence="11">
    <location>
        <begin position="620"/>
        <end position="641"/>
    </location>
</feature>
<protein>
    <recommendedName>
        <fullName evidence="11">Shugoshin C-terminal domain-containing protein</fullName>
    </recommendedName>
</protein>
<accession>A0A401SXA2</accession>
<dbReference type="PANTHER" id="PTHR21577">
    <property type="entry name" value="SHUGOSHIN"/>
    <property type="match status" value="1"/>
</dbReference>
<feature type="compositionally biased region" description="Polar residues" evidence="10">
    <location>
        <begin position="412"/>
        <end position="427"/>
    </location>
</feature>
<evidence type="ECO:0000256" key="3">
    <source>
        <dbReference type="ARBA" id="ARBA00022454"/>
    </source>
</evidence>
<feature type="coiled-coil region" evidence="9">
    <location>
        <begin position="8"/>
        <end position="89"/>
    </location>
</feature>
<evidence type="ECO:0000313" key="13">
    <source>
        <dbReference type="Proteomes" id="UP000287033"/>
    </source>
</evidence>
<dbReference type="Gene3D" id="1.20.5.730">
    <property type="entry name" value="Single helix bin"/>
    <property type="match status" value="1"/>
</dbReference>
<reference evidence="12 13" key="1">
    <citation type="journal article" date="2018" name="Nat. Ecol. Evol.">
        <title>Shark genomes provide insights into elasmobranch evolution and the origin of vertebrates.</title>
        <authorList>
            <person name="Hara Y"/>
            <person name="Yamaguchi K"/>
            <person name="Onimaru K"/>
            <person name="Kadota M"/>
            <person name="Koyanagi M"/>
            <person name="Keeley SD"/>
            <person name="Tatsumi K"/>
            <person name="Tanaka K"/>
            <person name="Motone F"/>
            <person name="Kageyama Y"/>
            <person name="Nozu R"/>
            <person name="Adachi N"/>
            <person name="Nishimura O"/>
            <person name="Nakagawa R"/>
            <person name="Tanegashima C"/>
            <person name="Kiyatake I"/>
            <person name="Matsumoto R"/>
            <person name="Murakumo K"/>
            <person name="Nishida K"/>
            <person name="Terakita A"/>
            <person name="Kuratani S"/>
            <person name="Sato K"/>
            <person name="Hyodo S Kuraku.S."/>
        </authorList>
    </citation>
    <scope>NUCLEOTIDE SEQUENCE [LARGE SCALE GENOMIC DNA]</scope>
</reference>
<dbReference type="AlphaFoldDB" id="A0A401SXA2"/>
<comment type="similarity">
    <text evidence="2">Belongs to the shugoshin family.</text>
</comment>
<keyword evidence="7" id="KW-0131">Cell cycle</keyword>
<evidence type="ECO:0000256" key="6">
    <source>
        <dbReference type="ARBA" id="ARBA00023054"/>
    </source>
</evidence>
<dbReference type="Pfam" id="PF07557">
    <property type="entry name" value="Shugoshin_C"/>
    <property type="match status" value="1"/>
</dbReference>
<name>A0A401SXA2_CHIPU</name>
<feature type="region of interest" description="Disordered" evidence="10">
    <location>
        <begin position="309"/>
        <end position="383"/>
    </location>
</feature>
<dbReference type="EMBL" id="BEZZ01000656">
    <property type="protein sequence ID" value="GCC35011.1"/>
    <property type="molecule type" value="Genomic_DNA"/>
</dbReference>
<dbReference type="InterPro" id="IPR011515">
    <property type="entry name" value="Shugoshin_C"/>
</dbReference>
<comment type="caution">
    <text evidence="12">The sequence shown here is derived from an EMBL/GenBank/DDBJ whole genome shotgun (WGS) entry which is preliminary data.</text>
</comment>
<organism evidence="12 13">
    <name type="scientific">Chiloscyllium punctatum</name>
    <name type="common">Brownbanded bambooshark</name>
    <name type="synonym">Hemiscyllium punctatum</name>
    <dbReference type="NCBI Taxonomy" id="137246"/>
    <lineage>
        <taxon>Eukaryota</taxon>
        <taxon>Metazoa</taxon>
        <taxon>Chordata</taxon>
        <taxon>Craniata</taxon>
        <taxon>Vertebrata</taxon>
        <taxon>Chondrichthyes</taxon>
        <taxon>Elasmobranchii</taxon>
        <taxon>Galeomorphii</taxon>
        <taxon>Galeoidea</taxon>
        <taxon>Orectolobiformes</taxon>
        <taxon>Hemiscylliidae</taxon>
        <taxon>Chiloscyllium</taxon>
    </lineage>
</organism>
<keyword evidence="3" id="KW-0158">Chromosome</keyword>
<evidence type="ECO:0000256" key="9">
    <source>
        <dbReference type="SAM" id="Coils"/>
    </source>
</evidence>
<evidence type="ECO:0000256" key="1">
    <source>
        <dbReference type="ARBA" id="ARBA00004584"/>
    </source>
</evidence>
<evidence type="ECO:0000256" key="7">
    <source>
        <dbReference type="ARBA" id="ARBA00023306"/>
    </source>
</evidence>
<dbReference type="GO" id="GO:0045132">
    <property type="term" value="P:meiotic chromosome segregation"/>
    <property type="evidence" value="ECO:0007669"/>
    <property type="project" value="InterPro"/>
</dbReference>
<keyword evidence="8" id="KW-0137">Centromere</keyword>
<dbReference type="OrthoDB" id="9901374at2759"/>
<evidence type="ECO:0000313" key="12">
    <source>
        <dbReference type="EMBL" id="GCC35011.1"/>
    </source>
</evidence>
<keyword evidence="4" id="KW-0132">Cell division</keyword>
<evidence type="ECO:0000256" key="8">
    <source>
        <dbReference type="ARBA" id="ARBA00023328"/>
    </source>
</evidence>
<feature type="region of interest" description="Disordered" evidence="10">
    <location>
        <begin position="404"/>
        <end position="440"/>
    </location>
</feature>
<evidence type="ECO:0000256" key="10">
    <source>
        <dbReference type="SAM" id="MobiDB-lite"/>
    </source>
</evidence>
<evidence type="ECO:0000256" key="4">
    <source>
        <dbReference type="ARBA" id="ARBA00022618"/>
    </source>
</evidence>
<dbReference type="PANTHER" id="PTHR21577:SF3">
    <property type="entry name" value="SHUGOSHIN 1-RELATED"/>
    <property type="match status" value="1"/>
</dbReference>
<proteinExistence type="inferred from homology"/>
<dbReference type="GO" id="GO:0051301">
    <property type="term" value="P:cell division"/>
    <property type="evidence" value="ECO:0007669"/>
    <property type="project" value="UniProtKB-KW"/>
</dbReference>
<feature type="compositionally biased region" description="Basic residues" evidence="10">
    <location>
        <begin position="354"/>
        <end position="365"/>
    </location>
</feature>
<comment type="subcellular location">
    <subcellularLocation>
        <location evidence="1">Chromosome</location>
        <location evidence="1">Centromere</location>
    </subcellularLocation>
</comment>
<dbReference type="GO" id="GO:0000775">
    <property type="term" value="C:chromosome, centromeric region"/>
    <property type="evidence" value="ECO:0007669"/>
    <property type="project" value="UniProtKB-SubCell"/>
</dbReference>
<feature type="compositionally biased region" description="Polar residues" evidence="10">
    <location>
        <begin position="312"/>
        <end position="326"/>
    </location>
</feature>
<keyword evidence="6 9" id="KW-0175">Coiled coil</keyword>
<evidence type="ECO:0000256" key="5">
    <source>
        <dbReference type="ARBA" id="ARBA00022829"/>
    </source>
</evidence>
<dbReference type="GO" id="GO:0005634">
    <property type="term" value="C:nucleus"/>
    <property type="evidence" value="ECO:0007669"/>
    <property type="project" value="InterPro"/>
</dbReference>
<gene>
    <name evidence="12" type="ORF">chiPu_0013489</name>
</gene>
<evidence type="ECO:0000259" key="11">
    <source>
        <dbReference type="Pfam" id="PF07557"/>
    </source>
</evidence>
<dbReference type="InterPro" id="IPR038889">
    <property type="entry name" value="Shugoshin1/2"/>
</dbReference>
<dbReference type="Proteomes" id="UP000287033">
    <property type="component" value="Unassembled WGS sequence"/>
</dbReference>
<keyword evidence="5" id="KW-0159">Chromosome partition</keyword>
<evidence type="ECO:0000256" key="2">
    <source>
        <dbReference type="ARBA" id="ARBA00010845"/>
    </source>
</evidence>
<keyword evidence="13" id="KW-1185">Reference proteome</keyword>
<dbReference type="OMA" id="FNNLCQF"/>
<dbReference type="STRING" id="137246.A0A401SXA2"/>
<sequence>MAIERGQKISFQENLEAIKERMKEKRNQNQSKVNRGKQTLTSKMKTKVLSKSSFIKNIQANNHNLALSLEAEKKKLRQAYDVILSLKRERQVMMFYILMLKRKLEEHFPEQFERLKLVSDSIGEDLSNLGDDLSQCIPSCSSPVEFFNQDAEMQASLENSRIHSPENTEITTVEASRTLLSNMVETQPSLKSISRGRSRDSAHLVAPLDDALFERMDTVPAGVSIRRRSGRRSSSFHAQISAFNLFTTFENCTEVPSTSEEHKFDTYVKPFENVPNSLNCSQGTEIESTEPNQVQMSDNWDSEKVETKFESSVRNTEVVNSKNPESISELEQEVEQRGRRRKVMERNKSTSLNKHVKPVRTRARSKSRDGSQSNGSAGKERKMILDCSDTYNFDYEESIHLTPFRRKPEPSSCENINSTKSSIGSESNSDDDLDDSLYLPPADKRLKKSWSACKAKSETPTAVITRPSQRTVILRKDSTLKKEPGVEITQNETAQSNLLKTSEYAAQHFQFQTESDNEPESPSIKHKNIENFQNSEESSTVEYHKPVLKKCMLLQQEVNAGKNATMKNKDKFKTPRKKFKPRFSLCDVTNFSKLPSENKEKKMSCPALLERMNTISPIVRKRRCTMTVNYKEPSLLVKLRRGDRYTDTQFLNSPIFKQRKNNACIRKSGEKPFPLSRYNEAFVGCR</sequence>